<protein>
    <recommendedName>
        <fullName evidence="4">DUF2059 domain-containing protein</fullName>
    </recommendedName>
</protein>
<dbReference type="RefSeq" id="WP_311584148.1">
    <property type="nucleotide sequence ID" value="NZ_JAVRIF010000010.1"/>
</dbReference>
<reference evidence="2 3" key="1">
    <citation type="submission" date="2023-09" db="EMBL/GenBank/DDBJ databases">
        <authorList>
            <person name="Rey-Velasco X."/>
        </authorList>
    </citation>
    <scope>NUCLEOTIDE SEQUENCE [LARGE SCALE GENOMIC DNA]</scope>
    <source>
        <strain evidence="2 3">W431</strain>
    </source>
</reference>
<sequence length="138" mass="15116">MKKTLLILISLSLFACSSTPKLNANAEFERLYVALGMEEILSSFGGEINISPEKLFSDTLSGLPENQKRIFIESMPSKMMTDPININAAKVVFKTKLLSLLTAEELKIAADFYSSKMGLKAHRAIIEAEVAVSESLDG</sequence>
<gene>
    <name evidence="2" type="ORF">RM573_15695</name>
</gene>
<keyword evidence="1" id="KW-0732">Signal</keyword>
<feature type="signal peptide" evidence="1">
    <location>
        <begin position="1"/>
        <end position="26"/>
    </location>
</feature>
<organism evidence="2 3">
    <name type="scientific">Thalassotalea castellviae</name>
    <dbReference type="NCBI Taxonomy" id="3075612"/>
    <lineage>
        <taxon>Bacteria</taxon>
        <taxon>Pseudomonadati</taxon>
        <taxon>Pseudomonadota</taxon>
        <taxon>Gammaproteobacteria</taxon>
        <taxon>Alteromonadales</taxon>
        <taxon>Colwelliaceae</taxon>
        <taxon>Thalassotalea</taxon>
    </lineage>
</organism>
<evidence type="ECO:0000313" key="2">
    <source>
        <dbReference type="EMBL" id="MDT0605047.1"/>
    </source>
</evidence>
<evidence type="ECO:0000313" key="3">
    <source>
        <dbReference type="Proteomes" id="UP001266357"/>
    </source>
</evidence>
<feature type="chain" id="PRO_5045803907" description="DUF2059 domain-containing protein" evidence="1">
    <location>
        <begin position="27"/>
        <end position="138"/>
    </location>
</feature>
<evidence type="ECO:0000256" key="1">
    <source>
        <dbReference type="SAM" id="SignalP"/>
    </source>
</evidence>
<dbReference type="EMBL" id="JAVRIF010000010">
    <property type="protein sequence ID" value="MDT0605047.1"/>
    <property type="molecule type" value="Genomic_DNA"/>
</dbReference>
<evidence type="ECO:0008006" key="4">
    <source>
        <dbReference type="Google" id="ProtNLM"/>
    </source>
</evidence>
<comment type="caution">
    <text evidence="2">The sequence shown here is derived from an EMBL/GenBank/DDBJ whole genome shotgun (WGS) entry which is preliminary data.</text>
</comment>
<dbReference type="Proteomes" id="UP001266357">
    <property type="component" value="Unassembled WGS sequence"/>
</dbReference>
<proteinExistence type="predicted"/>
<accession>A0ABU3A4D8</accession>
<keyword evidence="3" id="KW-1185">Reference proteome</keyword>
<dbReference type="PROSITE" id="PS51257">
    <property type="entry name" value="PROKAR_LIPOPROTEIN"/>
    <property type="match status" value="1"/>
</dbReference>
<name>A0ABU3A4D8_9GAMM</name>